<sequence>MKWISVAAALAGAICLALGSERQSVGVRAHAAEIRLHPRGHLRLLGSWPWLLGGLLMLAGITLNVYALATAPLTVVQPIGALAVVITTLLHARTQRVRPSSTTVKAISACVLGSAGFVLVAILATQENPAPTRSQEVVTAWIAAAATALFALLALALRRRPSAFVYILGAGVLFGFVAVCVRLASIHILRGDTGGVLGLGVPWFEVAILVASGGLGVYFVQSAYQHGPPDLVVAGLTVIDPMVGVLVGILVLGELEPGLPVWVGLCMVAAGAVATLGVVALSRHHPDVVARREAAAAAAGGTAGAS</sequence>
<feature type="transmembrane region" description="Helical" evidence="5">
    <location>
        <begin position="259"/>
        <end position="282"/>
    </location>
</feature>
<feature type="transmembrane region" description="Helical" evidence="5">
    <location>
        <begin position="232"/>
        <end position="253"/>
    </location>
</feature>
<evidence type="ECO:0000313" key="6">
    <source>
        <dbReference type="EMBL" id="SFV21554.1"/>
    </source>
</evidence>
<keyword evidence="4 5" id="KW-0472">Membrane</keyword>
<proteinExistence type="predicted"/>
<evidence type="ECO:0000256" key="5">
    <source>
        <dbReference type="SAM" id="Phobius"/>
    </source>
</evidence>
<name>A0A1I7MHZ3_9MICC</name>
<dbReference type="PANTHER" id="PTHR40761">
    <property type="entry name" value="CONSERVED INTEGRAL MEMBRANE ALANINE VALINE AND LEUCINE RICH PROTEIN-RELATED"/>
    <property type="match status" value="1"/>
</dbReference>
<evidence type="ECO:0000313" key="7">
    <source>
        <dbReference type="Proteomes" id="UP000198881"/>
    </source>
</evidence>
<evidence type="ECO:0000256" key="1">
    <source>
        <dbReference type="ARBA" id="ARBA00004141"/>
    </source>
</evidence>
<evidence type="ECO:0000256" key="4">
    <source>
        <dbReference type="ARBA" id="ARBA00023136"/>
    </source>
</evidence>
<keyword evidence="2 5" id="KW-0812">Transmembrane</keyword>
<dbReference type="RefSeq" id="WP_091695166.1">
    <property type="nucleotide sequence ID" value="NZ_FPCG01000002.1"/>
</dbReference>
<dbReference type="GO" id="GO:0016020">
    <property type="term" value="C:membrane"/>
    <property type="evidence" value="ECO:0007669"/>
    <property type="project" value="UniProtKB-SubCell"/>
</dbReference>
<gene>
    <name evidence="6" type="ORF">SAMN04487966_102415</name>
</gene>
<dbReference type="Pfam" id="PF05653">
    <property type="entry name" value="Mg_trans_NIPA"/>
    <property type="match status" value="1"/>
</dbReference>
<dbReference type="EMBL" id="FPCG01000002">
    <property type="protein sequence ID" value="SFV21554.1"/>
    <property type="molecule type" value="Genomic_DNA"/>
</dbReference>
<comment type="subcellular location">
    <subcellularLocation>
        <location evidence="1">Membrane</location>
        <topology evidence="1">Multi-pass membrane protein</topology>
    </subcellularLocation>
</comment>
<keyword evidence="7" id="KW-1185">Reference proteome</keyword>
<feature type="transmembrane region" description="Helical" evidence="5">
    <location>
        <begin position="106"/>
        <end position="126"/>
    </location>
</feature>
<dbReference type="InterPro" id="IPR008521">
    <property type="entry name" value="Mg_trans_NIPA"/>
</dbReference>
<accession>A0A1I7MHZ3</accession>
<feature type="transmembrane region" description="Helical" evidence="5">
    <location>
        <begin position="201"/>
        <end position="220"/>
    </location>
</feature>
<evidence type="ECO:0000256" key="3">
    <source>
        <dbReference type="ARBA" id="ARBA00022989"/>
    </source>
</evidence>
<dbReference type="STRING" id="574650.SAMN04487966_102415"/>
<dbReference type="SUPFAM" id="SSF103481">
    <property type="entry name" value="Multidrug resistance efflux transporter EmrE"/>
    <property type="match status" value="1"/>
</dbReference>
<dbReference type="GO" id="GO:0015095">
    <property type="term" value="F:magnesium ion transmembrane transporter activity"/>
    <property type="evidence" value="ECO:0007669"/>
    <property type="project" value="InterPro"/>
</dbReference>
<dbReference type="AlphaFoldDB" id="A0A1I7MHZ3"/>
<dbReference type="Proteomes" id="UP000198881">
    <property type="component" value="Unassembled WGS sequence"/>
</dbReference>
<organism evidence="6 7">
    <name type="scientific">Micrococcus terreus</name>
    <dbReference type="NCBI Taxonomy" id="574650"/>
    <lineage>
        <taxon>Bacteria</taxon>
        <taxon>Bacillati</taxon>
        <taxon>Actinomycetota</taxon>
        <taxon>Actinomycetes</taxon>
        <taxon>Micrococcales</taxon>
        <taxon>Micrococcaceae</taxon>
        <taxon>Micrococcus</taxon>
    </lineage>
</organism>
<feature type="transmembrane region" description="Helical" evidence="5">
    <location>
        <begin position="55"/>
        <end position="85"/>
    </location>
</feature>
<keyword evidence="3 5" id="KW-1133">Transmembrane helix</keyword>
<dbReference type="PANTHER" id="PTHR40761:SF1">
    <property type="entry name" value="CONSERVED INTEGRAL MEMBRANE ALANINE VALINE AND LEUCINE RICH PROTEIN-RELATED"/>
    <property type="match status" value="1"/>
</dbReference>
<reference evidence="6 7" key="1">
    <citation type="submission" date="2016-10" db="EMBL/GenBank/DDBJ databases">
        <authorList>
            <person name="de Groot N.N."/>
        </authorList>
    </citation>
    <scope>NUCLEOTIDE SEQUENCE [LARGE SCALE GENOMIC DNA]</scope>
    <source>
        <strain evidence="6 7">CGMCC 1.7054</strain>
    </source>
</reference>
<dbReference type="InterPro" id="IPR037185">
    <property type="entry name" value="EmrE-like"/>
</dbReference>
<evidence type="ECO:0000256" key="2">
    <source>
        <dbReference type="ARBA" id="ARBA00022692"/>
    </source>
</evidence>
<feature type="transmembrane region" description="Helical" evidence="5">
    <location>
        <begin position="138"/>
        <end position="157"/>
    </location>
</feature>
<dbReference type="OrthoDB" id="5187629at2"/>
<protein>
    <submittedName>
        <fullName evidence="6">Magnesium transporter NIPA</fullName>
    </submittedName>
</protein>
<feature type="transmembrane region" description="Helical" evidence="5">
    <location>
        <begin position="164"/>
        <end position="189"/>
    </location>
</feature>